<dbReference type="RefSeq" id="WP_406791596.1">
    <property type="nucleotide sequence ID" value="NZ_JBJHZX010000009.1"/>
</dbReference>
<evidence type="ECO:0000256" key="1">
    <source>
        <dbReference type="SAM" id="Phobius"/>
    </source>
</evidence>
<feature type="transmembrane region" description="Helical" evidence="1">
    <location>
        <begin position="6"/>
        <end position="27"/>
    </location>
</feature>
<name>A0ABW8SJW1_9CLOT</name>
<dbReference type="Proteomes" id="UP001623660">
    <property type="component" value="Unassembled WGS sequence"/>
</dbReference>
<keyword evidence="3" id="KW-1185">Reference proteome</keyword>
<proteinExistence type="predicted"/>
<sequence length="96" mass="10788">MLQAINSAHIKGALVGVGVCTVGYYIYRRNQRQVDSFLKEKGIEVCKNTSKSYKSMSLEELMETKELIEDIIAERQLSSEEAREVKEAADTTVEAD</sequence>
<accession>A0ABW8SJW1</accession>
<gene>
    <name evidence="2" type="ORF">ACJDU8_07835</name>
</gene>
<evidence type="ECO:0000313" key="2">
    <source>
        <dbReference type="EMBL" id="MFL0195474.1"/>
    </source>
</evidence>
<reference evidence="2 3" key="1">
    <citation type="submission" date="2024-11" db="EMBL/GenBank/DDBJ databases">
        <authorList>
            <person name="Heng Y.C."/>
            <person name="Lim A.C.H."/>
            <person name="Lee J.K.Y."/>
            <person name="Kittelmann S."/>
        </authorList>
    </citation>
    <scope>NUCLEOTIDE SEQUENCE [LARGE SCALE GENOMIC DNA]</scope>
    <source>
        <strain evidence="2 3">WILCCON 0269</strain>
    </source>
</reference>
<keyword evidence="1" id="KW-1133">Transmembrane helix</keyword>
<keyword evidence="1" id="KW-0812">Transmembrane</keyword>
<organism evidence="2 3">
    <name type="scientific">Candidatus Clostridium eludens</name>
    <dbReference type="NCBI Taxonomy" id="3381663"/>
    <lineage>
        <taxon>Bacteria</taxon>
        <taxon>Bacillati</taxon>
        <taxon>Bacillota</taxon>
        <taxon>Clostridia</taxon>
        <taxon>Eubacteriales</taxon>
        <taxon>Clostridiaceae</taxon>
        <taxon>Clostridium</taxon>
    </lineage>
</organism>
<dbReference type="EMBL" id="JBJHZX010000009">
    <property type="protein sequence ID" value="MFL0195474.1"/>
    <property type="molecule type" value="Genomic_DNA"/>
</dbReference>
<comment type="caution">
    <text evidence="2">The sequence shown here is derived from an EMBL/GenBank/DDBJ whole genome shotgun (WGS) entry which is preliminary data.</text>
</comment>
<evidence type="ECO:0000313" key="3">
    <source>
        <dbReference type="Proteomes" id="UP001623660"/>
    </source>
</evidence>
<keyword evidence="1" id="KW-0472">Membrane</keyword>
<protein>
    <submittedName>
        <fullName evidence="2">Uncharacterized protein</fullName>
    </submittedName>
</protein>